<dbReference type="InterPro" id="IPR012944">
    <property type="entry name" value="SusD_RagB_dom"/>
</dbReference>
<evidence type="ECO:0000256" key="5">
    <source>
        <dbReference type="ARBA" id="ARBA00023237"/>
    </source>
</evidence>
<evidence type="ECO:0000259" key="8">
    <source>
        <dbReference type="Pfam" id="PF14322"/>
    </source>
</evidence>
<evidence type="ECO:0000256" key="2">
    <source>
        <dbReference type="ARBA" id="ARBA00006275"/>
    </source>
</evidence>
<gene>
    <name evidence="9" type="ORF">NCTC7812_02275</name>
</gene>
<feature type="signal peptide" evidence="6">
    <location>
        <begin position="1"/>
        <end position="22"/>
    </location>
</feature>
<comment type="similarity">
    <text evidence="2">Belongs to the SusD family.</text>
</comment>
<sequence>MKNNIKTIVLGLCMAGIFTACDLDVLPPANMATETFWKTEKDAWYGLNACYAELEGAQLPDERCTDNSHSHKPWEGNMELLQQDGIGTAAAYGNYSFRTVRLVNTFLANVDACQMDAGLKERMKAEARCIRAWKYLYLTTRFGKVSVIRDVLEYDAPNVARDPVETVRQFILDELEDVAKVLPAKYSGGNMNEVGRITRWGALALRARAALYFGNYVEAEKSAGEIIDKSEHNLFKITSLNIAQQQEADEMDTYIDFADKGIDKDKFIKGMFSYEALWFDANANPSNPEYVLTREYAADSYNNDWMRYTYMIPMSMSAYEGYISYEPMQDLVDAYWDIDGKTLRSINPEKRKADFEAMWKDFEQNKSDQKKYQEQIQNSDLKAYAYMKEFRNRDSRLYASLMFPFKGWHELKGTYYFMYNPKNINNNGNESWSGYAFRKMVALEPYNEYYSPCDYPIIRFAEVLLTYAEARIHTTGWDDKVQSALNRIRERCGMPNVPVNLSGNAALDFVRNERRIELAGEGQRFDDIRRYGSTYCQKVMNGVTYTPIMQTLVNKKWSERLLLMPIPQSAIDQNPLLKDDQNPGYN</sequence>
<dbReference type="Pfam" id="PF14322">
    <property type="entry name" value="SusD-like_3"/>
    <property type="match status" value="1"/>
</dbReference>
<proteinExistence type="inferred from homology"/>
<accession>A0A449I5M0</accession>
<dbReference type="EMBL" id="CAACYH010000004">
    <property type="protein sequence ID" value="VFB14712.1"/>
    <property type="molecule type" value="Genomic_DNA"/>
</dbReference>
<keyword evidence="4" id="KW-0472">Membrane</keyword>
<dbReference type="PROSITE" id="PS51257">
    <property type="entry name" value="PROKAR_LIPOPROTEIN"/>
    <property type="match status" value="1"/>
</dbReference>
<feature type="domain" description="RagB/SusD" evidence="7">
    <location>
        <begin position="288"/>
        <end position="585"/>
    </location>
</feature>
<name>A0A449I5M0_9BACE</name>
<protein>
    <submittedName>
        <fullName evidence="9">Outer membrane protein</fullName>
    </submittedName>
</protein>
<evidence type="ECO:0000256" key="4">
    <source>
        <dbReference type="ARBA" id="ARBA00023136"/>
    </source>
</evidence>
<evidence type="ECO:0000313" key="10">
    <source>
        <dbReference type="Proteomes" id="UP000396835"/>
    </source>
</evidence>
<feature type="chain" id="PRO_5019547974" evidence="6">
    <location>
        <begin position="23"/>
        <end position="586"/>
    </location>
</feature>
<dbReference type="SUPFAM" id="SSF48452">
    <property type="entry name" value="TPR-like"/>
    <property type="match status" value="1"/>
</dbReference>
<dbReference type="Pfam" id="PF07980">
    <property type="entry name" value="SusD_RagB"/>
    <property type="match status" value="1"/>
</dbReference>
<dbReference type="RefSeq" id="WP_131752582.1">
    <property type="nucleotide sequence ID" value="NZ_CAACYH010000004.1"/>
</dbReference>
<evidence type="ECO:0000256" key="1">
    <source>
        <dbReference type="ARBA" id="ARBA00004442"/>
    </source>
</evidence>
<keyword evidence="3 6" id="KW-0732">Signal</keyword>
<evidence type="ECO:0000256" key="6">
    <source>
        <dbReference type="SAM" id="SignalP"/>
    </source>
</evidence>
<dbReference type="Gene3D" id="1.25.40.390">
    <property type="match status" value="1"/>
</dbReference>
<comment type="subcellular location">
    <subcellularLocation>
        <location evidence="1">Cell outer membrane</location>
    </subcellularLocation>
</comment>
<dbReference type="Proteomes" id="UP000396835">
    <property type="component" value="Unassembled WGS sequence"/>
</dbReference>
<dbReference type="InterPro" id="IPR033985">
    <property type="entry name" value="SusD-like_N"/>
</dbReference>
<keyword evidence="5" id="KW-0998">Cell outer membrane</keyword>
<evidence type="ECO:0000256" key="3">
    <source>
        <dbReference type="ARBA" id="ARBA00022729"/>
    </source>
</evidence>
<evidence type="ECO:0000313" key="9">
    <source>
        <dbReference type="EMBL" id="VFB14712.1"/>
    </source>
</evidence>
<organism evidence="9 10">
    <name type="scientific">Prevotella heparinolytica</name>
    <dbReference type="NCBI Taxonomy" id="28113"/>
    <lineage>
        <taxon>Bacteria</taxon>
        <taxon>Pseudomonadati</taxon>
        <taxon>Bacteroidota</taxon>
        <taxon>Bacteroidia</taxon>
        <taxon>Bacteroidales</taxon>
        <taxon>Bacteroidaceae</taxon>
        <taxon>Bacteroides</taxon>
    </lineage>
</organism>
<dbReference type="InterPro" id="IPR011990">
    <property type="entry name" value="TPR-like_helical_dom_sf"/>
</dbReference>
<evidence type="ECO:0000259" key="7">
    <source>
        <dbReference type="Pfam" id="PF07980"/>
    </source>
</evidence>
<reference evidence="9 10" key="1">
    <citation type="submission" date="2019-02" db="EMBL/GenBank/DDBJ databases">
        <authorList>
            <consortium name="Pathogen Informatics"/>
        </authorList>
    </citation>
    <scope>NUCLEOTIDE SEQUENCE [LARGE SCALE GENOMIC DNA]</scope>
    <source>
        <strain evidence="9 10">3012STDY7078512</strain>
    </source>
</reference>
<dbReference type="OrthoDB" id="1109873at2"/>
<dbReference type="AlphaFoldDB" id="A0A449I5M0"/>
<dbReference type="GO" id="GO:0009279">
    <property type="term" value="C:cell outer membrane"/>
    <property type="evidence" value="ECO:0007669"/>
    <property type="project" value="UniProtKB-SubCell"/>
</dbReference>
<feature type="domain" description="SusD-like N-terminal" evidence="8">
    <location>
        <begin position="89"/>
        <end position="210"/>
    </location>
</feature>